<proteinExistence type="predicted"/>
<dbReference type="PANTHER" id="PTHR36922:SF1">
    <property type="entry name" value="DUF1993 DOMAIN-CONTAINING PROTEIN"/>
    <property type="match status" value="1"/>
</dbReference>
<protein>
    <recommendedName>
        <fullName evidence="3">Helix-turn-helix-domain containing protein type</fullName>
    </recommendedName>
</protein>
<dbReference type="PANTHER" id="PTHR36922">
    <property type="entry name" value="BLL2446 PROTEIN"/>
    <property type="match status" value="1"/>
</dbReference>
<dbReference type="Proteomes" id="UP001642406">
    <property type="component" value="Unassembled WGS sequence"/>
</dbReference>
<dbReference type="Pfam" id="PF09351">
    <property type="entry name" value="DUF1993"/>
    <property type="match status" value="1"/>
</dbReference>
<sequence>MPAITLYEVSITTFDKGLTTLKHILEKAGEHAKAQGLDPNAYVNASLCEDMKGLAFQVQVASNTVKKAVWRLTGTEVESWADDETTLEQLVARTQRTIDLVRAVDESTITGKDDNIVELQMGKNGSRNLPAKAYVLNYALPNLFFHVQTAYAILRAKNVPLGKTDYLRGFFSE</sequence>
<evidence type="ECO:0008006" key="3">
    <source>
        <dbReference type="Google" id="ProtNLM"/>
    </source>
</evidence>
<evidence type="ECO:0000313" key="1">
    <source>
        <dbReference type="EMBL" id="CAK7210199.1"/>
    </source>
</evidence>
<dbReference type="Gene3D" id="1.20.120.450">
    <property type="entry name" value="dinb family like domain"/>
    <property type="match status" value="1"/>
</dbReference>
<dbReference type="InterPro" id="IPR034660">
    <property type="entry name" value="DinB/YfiT-like"/>
</dbReference>
<reference evidence="1 2" key="1">
    <citation type="submission" date="2024-01" db="EMBL/GenBank/DDBJ databases">
        <authorList>
            <person name="Allen C."/>
            <person name="Tagirdzhanova G."/>
        </authorList>
    </citation>
    <scope>NUCLEOTIDE SEQUENCE [LARGE SCALE GENOMIC DNA]</scope>
</reference>
<gene>
    <name evidence="1" type="ORF">SBRCBS47491_000696</name>
</gene>
<dbReference type="EMBL" id="CAWUHC010000004">
    <property type="protein sequence ID" value="CAK7210199.1"/>
    <property type="molecule type" value="Genomic_DNA"/>
</dbReference>
<accession>A0ABP0ASE7</accession>
<keyword evidence="2" id="KW-1185">Reference proteome</keyword>
<name>A0ABP0ASE7_9PEZI</name>
<organism evidence="1 2">
    <name type="scientific">Sporothrix bragantina</name>
    <dbReference type="NCBI Taxonomy" id="671064"/>
    <lineage>
        <taxon>Eukaryota</taxon>
        <taxon>Fungi</taxon>
        <taxon>Dikarya</taxon>
        <taxon>Ascomycota</taxon>
        <taxon>Pezizomycotina</taxon>
        <taxon>Sordariomycetes</taxon>
        <taxon>Sordariomycetidae</taxon>
        <taxon>Ophiostomatales</taxon>
        <taxon>Ophiostomataceae</taxon>
        <taxon>Sporothrix</taxon>
    </lineage>
</organism>
<dbReference type="SUPFAM" id="SSF109854">
    <property type="entry name" value="DinB/YfiT-like putative metalloenzymes"/>
    <property type="match status" value="1"/>
</dbReference>
<evidence type="ECO:0000313" key="2">
    <source>
        <dbReference type="Proteomes" id="UP001642406"/>
    </source>
</evidence>
<dbReference type="InterPro" id="IPR018531">
    <property type="entry name" value="DUF1993"/>
</dbReference>
<comment type="caution">
    <text evidence="1">The sequence shown here is derived from an EMBL/GenBank/DDBJ whole genome shotgun (WGS) entry which is preliminary data.</text>
</comment>